<gene>
    <name evidence="1" type="ORF">FGO68_gene16702</name>
</gene>
<sequence length="255" mass="28902">MIDPDEDKISITVDLKEAIFFSLFDAATQQFTFKPQIGTKFLAKYEISIDLADNNVNPIRNQYKLTVLVQQDEEKNQNNNKTEDEIIERIIKSKDKSARKCGIKIAKVSRNGQMQLKITSSSNQYAAAIAHELKDSYIQVQVAEKSQITAKIVDVIQKLDYLQAKILKSITLETKNGYAYLPKGTTAIAPIPIQYSPSNDATNQIIFYCRPIVYRVIARGIIRNHPVCGIVYMHRLISFLVIQFQMQIDDIVALG</sequence>
<dbReference type="Proteomes" id="UP000785679">
    <property type="component" value="Unassembled WGS sequence"/>
</dbReference>
<dbReference type="EMBL" id="RRYP01000935">
    <property type="protein sequence ID" value="TNV86635.1"/>
    <property type="molecule type" value="Genomic_DNA"/>
</dbReference>
<organism evidence="1 2">
    <name type="scientific">Halteria grandinella</name>
    <dbReference type="NCBI Taxonomy" id="5974"/>
    <lineage>
        <taxon>Eukaryota</taxon>
        <taxon>Sar</taxon>
        <taxon>Alveolata</taxon>
        <taxon>Ciliophora</taxon>
        <taxon>Intramacronucleata</taxon>
        <taxon>Spirotrichea</taxon>
        <taxon>Stichotrichia</taxon>
        <taxon>Sporadotrichida</taxon>
        <taxon>Halteriidae</taxon>
        <taxon>Halteria</taxon>
    </lineage>
</organism>
<comment type="caution">
    <text evidence="1">The sequence shown here is derived from an EMBL/GenBank/DDBJ whole genome shotgun (WGS) entry which is preliminary data.</text>
</comment>
<protein>
    <submittedName>
        <fullName evidence="1">Uncharacterized protein</fullName>
    </submittedName>
</protein>
<proteinExistence type="predicted"/>
<dbReference type="AlphaFoldDB" id="A0A8J8P6B5"/>
<reference evidence="1" key="1">
    <citation type="submission" date="2019-06" db="EMBL/GenBank/DDBJ databases">
        <authorList>
            <person name="Zheng W."/>
        </authorList>
    </citation>
    <scope>NUCLEOTIDE SEQUENCE</scope>
    <source>
        <strain evidence="1">QDHG01</strain>
    </source>
</reference>
<evidence type="ECO:0000313" key="2">
    <source>
        <dbReference type="Proteomes" id="UP000785679"/>
    </source>
</evidence>
<accession>A0A8J8P6B5</accession>
<name>A0A8J8P6B5_HALGN</name>
<keyword evidence="2" id="KW-1185">Reference proteome</keyword>
<evidence type="ECO:0000313" key="1">
    <source>
        <dbReference type="EMBL" id="TNV86635.1"/>
    </source>
</evidence>